<name>A0A7C9PH61_9BURK</name>
<accession>A0A7C9PH61</accession>
<feature type="region of interest" description="Disordered" evidence="3">
    <location>
        <begin position="1"/>
        <end position="27"/>
    </location>
</feature>
<dbReference type="PROSITE" id="PS51318">
    <property type="entry name" value="TAT"/>
    <property type="match status" value="1"/>
</dbReference>
<dbReference type="InterPro" id="IPR028203">
    <property type="entry name" value="PSII_CF48-like_dom"/>
</dbReference>
<gene>
    <name evidence="5" type="ORF">G3A44_11515</name>
</gene>
<dbReference type="AlphaFoldDB" id="A0A7C9PH61"/>
<dbReference type="CDD" id="cd15482">
    <property type="entry name" value="Sialidase_non-viral"/>
    <property type="match status" value="1"/>
</dbReference>
<feature type="compositionally biased region" description="Low complexity" evidence="3">
    <location>
        <begin position="13"/>
        <end position="27"/>
    </location>
</feature>
<evidence type="ECO:0000259" key="4">
    <source>
        <dbReference type="Pfam" id="PF14870"/>
    </source>
</evidence>
<organism evidence="5 6">
    <name type="scientific">Ideonella livida</name>
    <dbReference type="NCBI Taxonomy" id="2707176"/>
    <lineage>
        <taxon>Bacteria</taxon>
        <taxon>Pseudomonadati</taxon>
        <taxon>Pseudomonadota</taxon>
        <taxon>Betaproteobacteria</taxon>
        <taxon>Burkholderiales</taxon>
        <taxon>Sphaerotilaceae</taxon>
        <taxon>Ideonella</taxon>
    </lineage>
</organism>
<evidence type="ECO:0000256" key="1">
    <source>
        <dbReference type="ARBA" id="ARBA00022531"/>
    </source>
</evidence>
<dbReference type="RefSeq" id="WP_163457666.1">
    <property type="nucleotide sequence ID" value="NZ_JAAGOH010000012.1"/>
</dbReference>
<evidence type="ECO:0000313" key="5">
    <source>
        <dbReference type="EMBL" id="NDY91813.1"/>
    </source>
</evidence>
<protein>
    <recommendedName>
        <fullName evidence="4">Photosynthesis system II assembly factor Ycf48/Hcf136-like domain-containing protein</fullName>
    </recommendedName>
</protein>
<dbReference type="PANTHER" id="PTHR47199">
    <property type="entry name" value="PHOTOSYSTEM II STABILITY/ASSEMBLY FACTOR HCF136, CHLOROPLASTIC"/>
    <property type="match status" value="1"/>
</dbReference>
<dbReference type="Proteomes" id="UP000484255">
    <property type="component" value="Unassembled WGS sequence"/>
</dbReference>
<evidence type="ECO:0000256" key="2">
    <source>
        <dbReference type="ARBA" id="ARBA00023276"/>
    </source>
</evidence>
<dbReference type="InterPro" id="IPR015943">
    <property type="entry name" value="WD40/YVTN_repeat-like_dom_sf"/>
</dbReference>
<dbReference type="PANTHER" id="PTHR47199:SF2">
    <property type="entry name" value="PHOTOSYSTEM II STABILITY_ASSEMBLY FACTOR HCF136, CHLOROPLASTIC"/>
    <property type="match status" value="1"/>
</dbReference>
<dbReference type="GO" id="GO:0015979">
    <property type="term" value="P:photosynthesis"/>
    <property type="evidence" value="ECO:0007669"/>
    <property type="project" value="UniProtKB-KW"/>
</dbReference>
<comment type="caution">
    <text evidence="5">The sequence shown here is derived from an EMBL/GenBank/DDBJ whole genome shotgun (WGS) entry which is preliminary data.</text>
</comment>
<dbReference type="Gene3D" id="2.130.10.10">
    <property type="entry name" value="YVTN repeat-like/Quinoprotein amine dehydrogenase"/>
    <property type="match status" value="2"/>
</dbReference>
<evidence type="ECO:0000256" key="3">
    <source>
        <dbReference type="SAM" id="MobiDB-lite"/>
    </source>
</evidence>
<dbReference type="Pfam" id="PF14870">
    <property type="entry name" value="PSII_BNR"/>
    <property type="match status" value="1"/>
</dbReference>
<evidence type="ECO:0000313" key="6">
    <source>
        <dbReference type="Proteomes" id="UP000484255"/>
    </source>
</evidence>
<reference evidence="5 6" key="1">
    <citation type="submission" date="2020-02" db="EMBL/GenBank/DDBJ databases">
        <title>Ideonella bacterium strain TBM-1.</title>
        <authorList>
            <person name="Chen W.-M."/>
        </authorList>
    </citation>
    <scope>NUCLEOTIDE SEQUENCE [LARGE SCALE GENOMIC DNA]</scope>
    <source>
        <strain evidence="5 6">TBM-1</strain>
    </source>
</reference>
<dbReference type="EMBL" id="JAAGOH010000012">
    <property type="protein sequence ID" value="NDY91813.1"/>
    <property type="molecule type" value="Genomic_DNA"/>
</dbReference>
<dbReference type="InterPro" id="IPR006311">
    <property type="entry name" value="TAT_signal"/>
</dbReference>
<dbReference type="SUPFAM" id="SSF110296">
    <property type="entry name" value="Oligoxyloglucan reducing end-specific cellobiohydrolase"/>
    <property type="match status" value="1"/>
</dbReference>
<keyword evidence="2" id="KW-0604">Photosystem II</keyword>
<proteinExistence type="predicted"/>
<keyword evidence="1" id="KW-0602">Photosynthesis</keyword>
<dbReference type="GO" id="GO:0009523">
    <property type="term" value="C:photosystem II"/>
    <property type="evidence" value="ECO:0007669"/>
    <property type="project" value="UniProtKB-KW"/>
</dbReference>
<feature type="domain" description="Photosynthesis system II assembly factor Ycf48/Hcf136-like" evidence="4">
    <location>
        <begin position="204"/>
        <end position="340"/>
    </location>
</feature>
<keyword evidence="6" id="KW-1185">Reference proteome</keyword>
<sequence length="396" mass="40847">MPPLPMAPTGRQGSALPGAPTSSPAPAAACLPDRALNRRSWLALGATLAAATTGTLLADLTRPALAATAAASATTPALQRPAVSTALGPRSVLQAVATAGDRLVAVGERGLILVSTNQGQSWSQRPSPVSTGLTAVRFADAQRGVAVGHGGVVLATADAGQTWRQLLDGVRAAALLREAAQASGEPAALQSAERLVADGPDKPWLDVLMPGPDQLRVVGAYGLALASDDAGKTWRRWLKPADNPKELHLYAIRQRGAQWLIAGEQGTVLHSSDGGQNFRRLTLPYNGSFFTAELPADGSLLVAGLRGNAWRSTDGGATWQALTTPVPVSFTASAQQTDGRVLLANQAGMVLSLEADGRLQPLPLPPQPPLTALLPLAGDQLLALSIQGAQRLSLGR</sequence>